<feature type="compositionally biased region" description="Polar residues" evidence="1">
    <location>
        <begin position="93"/>
        <end position="105"/>
    </location>
</feature>
<dbReference type="OrthoDB" id="5378435at2759"/>
<evidence type="ECO:0000313" key="3">
    <source>
        <dbReference type="Proteomes" id="UP001150941"/>
    </source>
</evidence>
<feature type="region of interest" description="Disordered" evidence="1">
    <location>
        <begin position="90"/>
        <end position="113"/>
    </location>
</feature>
<proteinExistence type="predicted"/>
<accession>A0A9W9PIL0</accession>
<gene>
    <name evidence="2" type="ORF">N7468_001579</name>
</gene>
<comment type="caution">
    <text evidence="2">The sequence shown here is derived from an EMBL/GenBank/DDBJ whole genome shotgun (WGS) entry which is preliminary data.</text>
</comment>
<dbReference type="GeneID" id="83198179"/>
<dbReference type="RefSeq" id="XP_058334017.1">
    <property type="nucleotide sequence ID" value="XM_058470876.1"/>
</dbReference>
<evidence type="ECO:0000313" key="2">
    <source>
        <dbReference type="EMBL" id="KAJ5246596.1"/>
    </source>
</evidence>
<sequence>MADYCYPQASSTGSPWCPENALYDQSFSMQDLARAFPRPRHTRVMKPRSAGNSPSSAVRRRAVGNSNTMYGLPSQYQSSLQAAILASAAQSQRPTSWHPSSTRSRGISHPPYAAGPLPENYGVDQINDSSLNLLSVYANDNTSAYSIPEGPAMSPEGYVPFYLDNQEATAPLPTPALSIPSSQVESMAWDTVPTPADYSMQPTTSDGWSLDMLSMANIPPAETTCPSYVSVPSPGDFSGPSTPNFLPIQQFDEVPAQATKNEKEEELVGMGLYNQPDGSFSHSQQGLLGKGLKLEDSFCPSDEEKDDEVEEEPEAAPHMAPEQAPVQQMSLPKQPSKQALNLLHRSFFFDTDDQLDQQTMTAAQPFVNLNQSCMSYGYGWI</sequence>
<reference evidence="2" key="1">
    <citation type="submission" date="2022-11" db="EMBL/GenBank/DDBJ databases">
        <authorList>
            <person name="Petersen C."/>
        </authorList>
    </citation>
    <scope>NUCLEOTIDE SEQUENCE</scope>
    <source>
        <strain evidence="2">IBT 19713</strain>
    </source>
</reference>
<evidence type="ECO:0000256" key="1">
    <source>
        <dbReference type="SAM" id="MobiDB-lite"/>
    </source>
</evidence>
<organism evidence="2 3">
    <name type="scientific">Penicillium chermesinum</name>
    <dbReference type="NCBI Taxonomy" id="63820"/>
    <lineage>
        <taxon>Eukaryota</taxon>
        <taxon>Fungi</taxon>
        <taxon>Dikarya</taxon>
        <taxon>Ascomycota</taxon>
        <taxon>Pezizomycotina</taxon>
        <taxon>Eurotiomycetes</taxon>
        <taxon>Eurotiomycetidae</taxon>
        <taxon>Eurotiales</taxon>
        <taxon>Aspergillaceae</taxon>
        <taxon>Penicillium</taxon>
    </lineage>
</organism>
<feature type="compositionally biased region" description="Acidic residues" evidence="1">
    <location>
        <begin position="301"/>
        <end position="314"/>
    </location>
</feature>
<reference evidence="2" key="2">
    <citation type="journal article" date="2023" name="IMA Fungus">
        <title>Comparative genomic study of the Penicillium genus elucidates a diverse pangenome and 15 lateral gene transfer events.</title>
        <authorList>
            <person name="Petersen C."/>
            <person name="Sorensen T."/>
            <person name="Nielsen M.R."/>
            <person name="Sondergaard T.E."/>
            <person name="Sorensen J.L."/>
            <person name="Fitzpatrick D.A."/>
            <person name="Frisvad J.C."/>
            <person name="Nielsen K.L."/>
        </authorList>
    </citation>
    <scope>NUCLEOTIDE SEQUENCE</scope>
    <source>
        <strain evidence="2">IBT 19713</strain>
    </source>
</reference>
<keyword evidence="3" id="KW-1185">Reference proteome</keyword>
<dbReference type="AlphaFoldDB" id="A0A9W9PIL0"/>
<name>A0A9W9PIL0_9EURO</name>
<dbReference type="Proteomes" id="UP001150941">
    <property type="component" value="Unassembled WGS sequence"/>
</dbReference>
<feature type="region of interest" description="Disordered" evidence="1">
    <location>
        <begin position="297"/>
        <end position="324"/>
    </location>
</feature>
<protein>
    <submittedName>
        <fullName evidence="2">Uncharacterized protein</fullName>
    </submittedName>
</protein>
<dbReference type="EMBL" id="JAPQKS010000002">
    <property type="protein sequence ID" value="KAJ5246596.1"/>
    <property type="molecule type" value="Genomic_DNA"/>
</dbReference>